<evidence type="ECO:0000259" key="5">
    <source>
        <dbReference type="PROSITE" id="PS50968"/>
    </source>
</evidence>
<dbReference type="Pfam" id="PF00198">
    <property type="entry name" value="2-oxoacid_dh"/>
    <property type="match status" value="1"/>
</dbReference>
<dbReference type="EC" id="2.3.1.-" evidence="4"/>
<keyword evidence="3" id="KW-0809">Transit peptide</keyword>
<dbReference type="Pfam" id="PF02817">
    <property type="entry name" value="E3_binding"/>
    <property type="match status" value="1"/>
</dbReference>
<dbReference type="PANTHER" id="PTHR23151">
    <property type="entry name" value="DIHYDROLIPOAMIDE ACETYL/SUCCINYL-TRANSFERASE-RELATED"/>
    <property type="match status" value="1"/>
</dbReference>
<comment type="similarity">
    <text evidence="1 4">Belongs to the 2-oxoacid dehydrogenase family.</text>
</comment>
<keyword evidence="4" id="KW-0012">Acyltransferase</keyword>
<proteinExistence type="inferred from homology"/>
<evidence type="ECO:0000256" key="2">
    <source>
        <dbReference type="ARBA" id="ARBA00022823"/>
    </source>
</evidence>
<reference evidence="7" key="1">
    <citation type="submission" date="2020-11" db="EMBL/GenBank/DDBJ databases">
        <authorList>
            <person name="Tran Van P."/>
        </authorList>
    </citation>
    <scope>NUCLEOTIDE SEQUENCE</scope>
</reference>
<dbReference type="InterPro" id="IPR003016">
    <property type="entry name" value="2-oxoA_DH_lipoyl-BS"/>
</dbReference>
<dbReference type="PROSITE" id="PS00189">
    <property type="entry name" value="LIPOYL"/>
    <property type="match status" value="1"/>
</dbReference>
<dbReference type="PROSITE" id="PS51826">
    <property type="entry name" value="PSBD"/>
    <property type="match status" value="1"/>
</dbReference>
<gene>
    <name evidence="7" type="ORF">ONB1V03_LOCUS1662</name>
</gene>
<dbReference type="Pfam" id="PF00364">
    <property type="entry name" value="Biotin_lipoyl"/>
    <property type="match status" value="1"/>
</dbReference>
<organism evidence="7">
    <name type="scientific">Oppiella nova</name>
    <dbReference type="NCBI Taxonomy" id="334625"/>
    <lineage>
        <taxon>Eukaryota</taxon>
        <taxon>Metazoa</taxon>
        <taxon>Ecdysozoa</taxon>
        <taxon>Arthropoda</taxon>
        <taxon>Chelicerata</taxon>
        <taxon>Arachnida</taxon>
        <taxon>Acari</taxon>
        <taxon>Acariformes</taxon>
        <taxon>Sarcoptiformes</taxon>
        <taxon>Oribatida</taxon>
        <taxon>Brachypylina</taxon>
        <taxon>Oppioidea</taxon>
        <taxon>Oppiidae</taxon>
        <taxon>Oppiella</taxon>
    </lineage>
</organism>
<evidence type="ECO:0000256" key="3">
    <source>
        <dbReference type="ARBA" id="ARBA00022946"/>
    </source>
</evidence>
<evidence type="ECO:0000256" key="1">
    <source>
        <dbReference type="ARBA" id="ARBA00007317"/>
    </source>
</evidence>
<dbReference type="GO" id="GO:0016746">
    <property type="term" value="F:acyltransferase activity"/>
    <property type="evidence" value="ECO:0007669"/>
    <property type="project" value="UniProtKB-KW"/>
</dbReference>
<dbReference type="InterPro" id="IPR036625">
    <property type="entry name" value="E3-bd_dom_sf"/>
</dbReference>
<dbReference type="Gene3D" id="2.40.50.100">
    <property type="match status" value="1"/>
</dbReference>
<keyword evidence="2 4" id="KW-0450">Lipoyl</keyword>
<protein>
    <recommendedName>
        <fullName evidence="4">Dihydrolipoamide acetyltransferase component of pyruvate dehydrogenase complex</fullName>
        <ecNumber evidence="4">2.3.1.-</ecNumber>
    </recommendedName>
</protein>
<dbReference type="InterPro" id="IPR045257">
    <property type="entry name" value="E2/Pdx1"/>
</dbReference>
<dbReference type="Gene3D" id="4.10.320.10">
    <property type="entry name" value="E3-binding domain"/>
    <property type="match status" value="1"/>
</dbReference>
<sequence>MPHEIKLPSLSAGMETGTLARWLKQDGDTVEEREILAEIETDKATMELEAPVSGILGGIAFLDGQENVPVGSTLGILFANQDDYAKFNLRSTSVTIPNAVKQKAREASISAEFISTSFAHPEKIIAQEPRTKVSPLARRLARANSVTLDGIEGSGPRGRIVRIDIERALKNKQVLSRAPTISKSDTVNTIPSTIDGERIPHSPMRKAIARRLSQSKATIPHFYLRTECVVDDILELRKRINASRIAEKISINDFMIKAFAYALAQTPQANIVWTDESMIALTQVDIAVAVATDGGLITPIVRNADKKSLSAISSEVRSLAMKARSGKLSPSEFEGGSASISNLGMYGVSEFSAIINPPQSMILAVGAVERRPVCKGDELGVANCIACVLSVDHRAIDGALAGDFLKTFKSALEQPLSLLV</sequence>
<dbReference type="InterPro" id="IPR011053">
    <property type="entry name" value="Single_hybrid_motif"/>
</dbReference>
<feature type="domain" description="Peripheral subunit-binding (PSBD)" evidence="6">
    <location>
        <begin position="132"/>
        <end position="169"/>
    </location>
</feature>
<dbReference type="SUPFAM" id="SSF52777">
    <property type="entry name" value="CoA-dependent acyltransferases"/>
    <property type="match status" value="1"/>
</dbReference>
<dbReference type="InterPro" id="IPR001078">
    <property type="entry name" value="2-oxoacid_DH_actylTfrase"/>
</dbReference>
<dbReference type="OrthoDB" id="537444at2759"/>
<dbReference type="CDD" id="cd06849">
    <property type="entry name" value="lipoyl_domain"/>
    <property type="match status" value="1"/>
</dbReference>
<comment type="cofactor">
    <cofactor evidence="4">
        <name>(R)-lipoate</name>
        <dbReference type="ChEBI" id="CHEBI:83088"/>
    </cofactor>
</comment>
<evidence type="ECO:0000256" key="4">
    <source>
        <dbReference type="RuleBase" id="RU003423"/>
    </source>
</evidence>
<name>A0A7R9QAN3_9ACAR</name>
<evidence type="ECO:0000313" key="7">
    <source>
        <dbReference type="EMBL" id="CAD7638906.1"/>
    </source>
</evidence>
<keyword evidence="4" id="KW-0808">Transferase</keyword>
<evidence type="ECO:0000313" key="8">
    <source>
        <dbReference type="Proteomes" id="UP000728032"/>
    </source>
</evidence>
<dbReference type="SUPFAM" id="SSF47005">
    <property type="entry name" value="Peripheral subunit-binding domain of 2-oxo acid dehydrogenase complex"/>
    <property type="match status" value="1"/>
</dbReference>
<dbReference type="Proteomes" id="UP000728032">
    <property type="component" value="Unassembled WGS sequence"/>
</dbReference>
<dbReference type="AlphaFoldDB" id="A0A7R9QAN3"/>
<dbReference type="SUPFAM" id="SSF51230">
    <property type="entry name" value="Single hybrid motif"/>
    <property type="match status" value="1"/>
</dbReference>
<dbReference type="GO" id="GO:0045254">
    <property type="term" value="C:pyruvate dehydrogenase complex"/>
    <property type="evidence" value="ECO:0007669"/>
    <property type="project" value="InterPro"/>
</dbReference>
<keyword evidence="8" id="KW-1185">Reference proteome</keyword>
<dbReference type="PANTHER" id="PTHR23151:SF90">
    <property type="entry name" value="DIHYDROLIPOYLLYSINE-RESIDUE ACETYLTRANSFERASE COMPONENT OF PYRUVATE DEHYDROGENASE COMPLEX, MITOCHONDRIAL-RELATED"/>
    <property type="match status" value="1"/>
</dbReference>
<dbReference type="Gene3D" id="3.30.559.10">
    <property type="entry name" value="Chloramphenicol acetyltransferase-like domain"/>
    <property type="match status" value="1"/>
</dbReference>
<dbReference type="InterPro" id="IPR004167">
    <property type="entry name" value="PSBD"/>
</dbReference>
<dbReference type="EMBL" id="CAJPVJ010000323">
    <property type="protein sequence ID" value="CAG2162062.1"/>
    <property type="molecule type" value="Genomic_DNA"/>
</dbReference>
<evidence type="ECO:0000259" key="6">
    <source>
        <dbReference type="PROSITE" id="PS51826"/>
    </source>
</evidence>
<accession>A0A7R9QAN3</accession>
<dbReference type="PROSITE" id="PS50968">
    <property type="entry name" value="BIOTINYL_LIPOYL"/>
    <property type="match status" value="1"/>
</dbReference>
<dbReference type="InterPro" id="IPR000089">
    <property type="entry name" value="Biotin_lipoyl"/>
</dbReference>
<feature type="domain" description="Lipoyl-binding" evidence="5">
    <location>
        <begin position="2"/>
        <end position="78"/>
    </location>
</feature>
<dbReference type="InterPro" id="IPR023213">
    <property type="entry name" value="CAT-like_dom_sf"/>
</dbReference>
<dbReference type="GO" id="GO:0006086">
    <property type="term" value="P:pyruvate decarboxylation to acetyl-CoA"/>
    <property type="evidence" value="ECO:0007669"/>
    <property type="project" value="InterPro"/>
</dbReference>
<dbReference type="EMBL" id="OC915148">
    <property type="protein sequence ID" value="CAD7638906.1"/>
    <property type="molecule type" value="Genomic_DNA"/>
</dbReference>